<feature type="signal peptide" evidence="1">
    <location>
        <begin position="1"/>
        <end position="22"/>
    </location>
</feature>
<dbReference type="Proteomes" id="UP000002035">
    <property type="component" value="Unassembled WGS sequence"/>
</dbReference>
<proteinExistence type="predicted"/>
<dbReference type="AlphaFoldDB" id="C5FVL2"/>
<gene>
    <name evidence="2" type="ORF">MCYG_06765</name>
</gene>
<evidence type="ECO:0000256" key="1">
    <source>
        <dbReference type="SAM" id="SignalP"/>
    </source>
</evidence>
<feature type="chain" id="PRO_5002951827" description="Secreted protein" evidence="1">
    <location>
        <begin position="23"/>
        <end position="190"/>
    </location>
</feature>
<name>C5FVL2_ARTOC</name>
<evidence type="ECO:0000313" key="3">
    <source>
        <dbReference type="Proteomes" id="UP000002035"/>
    </source>
</evidence>
<dbReference type="GeneID" id="9222191"/>
<keyword evidence="3" id="KW-1185">Reference proteome</keyword>
<protein>
    <recommendedName>
        <fullName evidence="4">Secreted protein</fullName>
    </recommendedName>
</protein>
<accession>C5FVL2</accession>
<dbReference type="HOGENOM" id="CLU_1427658_0_0_1"/>
<dbReference type="VEuPathDB" id="FungiDB:MCYG_06765"/>
<evidence type="ECO:0000313" key="2">
    <source>
        <dbReference type="EMBL" id="EEQ33946.1"/>
    </source>
</evidence>
<dbReference type="RefSeq" id="XP_002844801.1">
    <property type="nucleotide sequence ID" value="XM_002844755.1"/>
</dbReference>
<dbReference type="EMBL" id="DS995706">
    <property type="protein sequence ID" value="EEQ33946.1"/>
    <property type="molecule type" value="Genomic_DNA"/>
</dbReference>
<organism evidence="2 3">
    <name type="scientific">Arthroderma otae (strain ATCC MYA-4605 / CBS 113480)</name>
    <name type="common">Microsporum canis</name>
    <dbReference type="NCBI Taxonomy" id="554155"/>
    <lineage>
        <taxon>Eukaryota</taxon>
        <taxon>Fungi</taxon>
        <taxon>Dikarya</taxon>
        <taxon>Ascomycota</taxon>
        <taxon>Pezizomycotina</taxon>
        <taxon>Eurotiomycetes</taxon>
        <taxon>Eurotiomycetidae</taxon>
        <taxon>Onygenales</taxon>
        <taxon>Arthrodermataceae</taxon>
        <taxon>Microsporum</taxon>
    </lineage>
</organism>
<reference evidence="3" key="1">
    <citation type="journal article" date="2012" name="MBio">
        <title>Comparative genome analysis of Trichophyton rubrum and related dermatophytes reveals candidate genes involved in infection.</title>
        <authorList>
            <person name="Martinez D.A."/>
            <person name="Oliver B.G."/>
            <person name="Graeser Y."/>
            <person name="Goldberg J.M."/>
            <person name="Li W."/>
            <person name="Martinez-Rossi N.M."/>
            <person name="Monod M."/>
            <person name="Shelest E."/>
            <person name="Barton R.C."/>
            <person name="Birch E."/>
            <person name="Brakhage A.A."/>
            <person name="Chen Z."/>
            <person name="Gurr S.J."/>
            <person name="Heiman D."/>
            <person name="Heitman J."/>
            <person name="Kosti I."/>
            <person name="Rossi A."/>
            <person name="Saif S."/>
            <person name="Samalova M."/>
            <person name="Saunders C.W."/>
            <person name="Shea T."/>
            <person name="Summerbell R.C."/>
            <person name="Xu J."/>
            <person name="Young S."/>
            <person name="Zeng Q."/>
            <person name="Birren B.W."/>
            <person name="Cuomo C.A."/>
            <person name="White T.C."/>
        </authorList>
    </citation>
    <scope>NUCLEOTIDE SEQUENCE [LARGE SCALE GENOMIC DNA]</scope>
    <source>
        <strain evidence="3">ATCC MYA-4605 / CBS 113480</strain>
    </source>
</reference>
<keyword evidence="1" id="KW-0732">Signal</keyword>
<evidence type="ECO:0008006" key="4">
    <source>
        <dbReference type="Google" id="ProtNLM"/>
    </source>
</evidence>
<sequence>MFQGSWMIGAALLLLLHNPRETKKAAAVQEESSHNGDRWVCEYGVRIDEYLLHRLRTPTYSGCACWFRTARVKILPPLLGGRANIANRASHQLLSAEDGQESRLNYDRWPFGSHSGSDKSSQGEKWLILTLSRGLFITWKYGVNGGVTKYAVDFGLNLAFLESRLFDNSLPVPTLTSTNVSDFNRRRRTP</sequence>